<name>A0A5B6V665_9ROSI</name>
<evidence type="ECO:0000256" key="3">
    <source>
        <dbReference type="PROSITE-ProRule" id="PRU00649"/>
    </source>
</evidence>
<sequence length="410" mass="46551">MDLDDFRSVLETAGVDVWTFIDTAILVASLDYGQEFKQRRDGIVERLYATSMVTRCKSCDFGERSNVYQVNKEDSPHEGKEGGKGSLFTPHSDNEDDDIDPYGGLFDDEQKRVLEIKERLELPDQSEDSLVDLLQSLADMDITFQALNETDIGRHVNKLRKHSSNDVRRLVKQLVRKWKEIVDEWVRVNQPGEPEPAGLMADGDSPQQKLPQNGRQQVPDFAYSPNPQKGSFGSEKNNSEPERKPKLIPPSRKDPPPRHTHSTPPQNVQRQREQKESNFDSERLASARKRLQESYKEAENAKKQRTVQVMDIHELPKPKNAFFAKNKGGGSQGRHWWCGLNGYMKLCFESSKRLSIVSCFTVEAQPVTYTCLDVPTGLTAWCSLNFGMKPSGNEVIQCGYMDILKCIPCI</sequence>
<comment type="subcellular location">
    <subcellularLocation>
        <location evidence="1 3">Nucleus</location>
    </subcellularLocation>
</comment>
<feature type="compositionally biased region" description="Basic and acidic residues" evidence="4">
    <location>
        <begin position="237"/>
        <end position="257"/>
    </location>
</feature>
<keyword evidence="7" id="KW-1185">Reference proteome</keyword>
<evidence type="ECO:0000256" key="2">
    <source>
        <dbReference type="ARBA" id="ARBA00023242"/>
    </source>
</evidence>
<reference evidence="7" key="1">
    <citation type="journal article" date="2019" name="Plant Biotechnol. J.">
        <title>Genome sequencing of the Australian wild diploid species Gossypium australe highlights disease resistance and delayed gland morphogenesis.</title>
        <authorList>
            <person name="Cai Y."/>
            <person name="Cai X."/>
            <person name="Wang Q."/>
            <person name="Wang P."/>
            <person name="Zhang Y."/>
            <person name="Cai C."/>
            <person name="Xu Y."/>
            <person name="Wang K."/>
            <person name="Zhou Z."/>
            <person name="Wang C."/>
            <person name="Geng S."/>
            <person name="Li B."/>
            <person name="Dong Q."/>
            <person name="Hou Y."/>
            <person name="Wang H."/>
            <person name="Ai P."/>
            <person name="Liu Z."/>
            <person name="Yi F."/>
            <person name="Sun M."/>
            <person name="An G."/>
            <person name="Cheng J."/>
            <person name="Zhang Y."/>
            <person name="Shi Q."/>
            <person name="Xie Y."/>
            <person name="Shi X."/>
            <person name="Chang Y."/>
            <person name="Huang F."/>
            <person name="Chen Y."/>
            <person name="Hong S."/>
            <person name="Mi L."/>
            <person name="Sun Q."/>
            <person name="Zhang L."/>
            <person name="Zhou B."/>
            <person name="Peng R."/>
            <person name="Zhang X."/>
            <person name="Liu F."/>
        </authorList>
    </citation>
    <scope>NUCLEOTIDE SEQUENCE [LARGE SCALE GENOMIC DNA]</scope>
    <source>
        <strain evidence="7">cv. PA1801</strain>
    </source>
</reference>
<dbReference type="Gene3D" id="1.20.930.10">
    <property type="entry name" value="Conserved domain common to transcription factors TFIIS, elongin A, CRSP70"/>
    <property type="match status" value="1"/>
</dbReference>
<dbReference type="InterPro" id="IPR035441">
    <property type="entry name" value="TFIIS/LEDGF_dom_sf"/>
</dbReference>
<dbReference type="SUPFAM" id="SSF47676">
    <property type="entry name" value="Conserved domain common to transcription factors TFIIS, elongin A, CRSP70"/>
    <property type="match status" value="1"/>
</dbReference>
<evidence type="ECO:0000313" key="6">
    <source>
        <dbReference type="EMBL" id="KAA3464581.1"/>
    </source>
</evidence>
<dbReference type="EMBL" id="SMMG02000008">
    <property type="protein sequence ID" value="KAA3464581.1"/>
    <property type="molecule type" value="Genomic_DNA"/>
</dbReference>
<dbReference type="CDD" id="cd00183">
    <property type="entry name" value="TFIIS_I"/>
    <property type="match status" value="1"/>
</dbReference>
<feature type="compositionally biased region" description="Basic and acidic residues" evidence="4">
    <location>
        <begin position="270"/>
        <end position="283"/>
    </location>
</feature>
<proteinExistence type="predicted"/>
<dbReference type="AlphaFoldDB" id="A0A5B6V665"/>
<keyword evidence="2 3" id="KW-0539">Nucleus</keyword>
<feature type="compositionally biased region" description="Polar residues" evidence="4">
    <location>
        <begin position="225"/>
        <end position="236"/>
    </location>
</feature>
<dbReference type="PANTHER" id="PTHR47210">
    <property type="entry name" value="MEDIATOR OF RNA POLYMERASE II TRANSCRIPTION SUBUNIT 26C-RELATED"/>
    <property type="match status" value="1"/>
</dbReference>
<dbReference type="InterPro" id="IPR044790">
    <property type="entry name" value="MD26C-like"/>
</dbReference>
<dbReference type="SMART" id="SM00509">
    <property type="entry name" value="TFS2N"/>
    <property type="match status" value="1"/>
</dbReference>
<gene>
    <name evidence="6" type="ORF">EPI10_008816</name>
</gene>
<dbReference type="Pfam" id="PF08711">
    <property type="entry name" value="Med26"/>
    <property type="match status" value="1"/>
</dbReference>
<dbReference type="InterPro" id="IPR003617">
    <property type="entry name" value="TFIIS/CRSP70_N_sub"/>
</dbReference>
<protein>
    <submittedName>
        <fullName evidence="6">Putative mediator of RNA polymerase II transcription subunit 26c isoform X2</fullName>
    </submittedName>
</protein>
<dbReference type="OrthoDB" id="550309at2759"/>
<evidence type="ECO:0000313" key="7">
    <source>
        <dbReference type="Proteomes" id="UP000325315"/>
    </source>
</evidence>
<evidence type="ECO:0000259" key="5">
    <source>
        <dbReference type="PROSITE" id="PS51319"/>
    </source>
</evidence>
<feature type="region of interest" description="Disordered" evidence="4">
    <location>
        <begin position="192"/>
        <end position="283"/>
    </location>
</feature>
<feature type="region of interest" description="Disordered" evidence="4">
    <location>
        <begin position="70"/>
        <end position="104"/>
    </location>
</feature>
<comment type="caution">
    <text evidence="6">The sequence shown here is derived from an EMBL/GenBank/DDBJ whole genome shotgun (WGS) entry which is preliminary data.</text>
</comment>
<feature type="domain" description="TFIIS N-terminal" evidence="5">
    <location>
        <begin position="111"/>
        <end position="185"/>
    </location>
</feature>
<dbReference type="Proteomes" id="UP000325315">
    <property type="component" value="Unassembled WGS sequence"/>
</dbReference>
<organism evidence="6 7">
    <name type="scientific">Gossypium australe</name>
    <dbReference type="NCBI Taxonomy" id="47621"/>
    <lineage>
        <taxon>Eukaryota</taxon>
        <taxon>Viridiplantae</taxon>
        <taxon>Streptophyta</taxon>
        <taxon>Embryophyta</taxon>
        <taxon>Tracheophyta</taxon>
        <taxon>Spermatophyta</taxon>
        <taxon>Magnoliopsida</taxon>
        <taxon>eudicotyledons</taxon>
        <taxon>Gunneridae</taxon>
        <taxon>Pentapetalae</taxon>
        <taxon>rosids</taxon>
        <taxon>malvids</taxon>
        <taxon>Malvales</taxon>
        <taxon>Malvaceae</taxon>
        <taxon>Malvoideae</taxon>
        <taxon>Gossypium</taxon>
    </lineage>
</organism>
<evidence type="ECO:0000256" key="1">
    <source>
        <dbReference type="ARBA" id="ARBA00004123"/>
    </source>
</evidence>
<dbReference type="InterPro" id="IPR017923">
    <property type="entry name" value="TFIIS_N"/>
</dbReference>
<dbReference type="PANTHER" id="PTHR47210:SF1">
    <property type="entry name" value="MEDIATOR OF RNA POLYMERASE II TRANSCRIPTION SUBUNIT 26C-RELATED"/>
    <property type="match status" value="1"/>
</dbReference>
<dbReference type="PROSITE" id="PS51319">
    <property type="entry name" value="TFIIS_N"/>
    <property type="match status" value="1"/>
</dbReference>
<feature type="compositionally biased region" description="Polar residues" evidence="4">
    <location>
        <begin position="205"/>
        <end position="216"/>
    </location>
</feature>
<feature type="compositionally biased region" description="Basic and acidic residues" evidence="4">
    <location>
        <begin position="71"/>
        <end position="83"/>
    </location>
</feature>
<evidence type="ECO:0000256" key="4">
    <source>
        <dbReference type="SAM" id="MobiDB-lite"/>
    </source>
</evidence>
<accession>A0A5B6V665</accession>
<dbReference type="GO" id="GO:0005634">
    <property type="term" value="C:nucleus"/>
    <property type="evidence" value="ECO:0007669"/>
    <property type="project" value="UniProtKB-SubCell"/>
</dbReference>